<evidence type="ECO:0000256" key="1">
    <source>
        <dbReference type="ARBA" id="ARBA00004141"/>
    </source>
</evidence>
<proteinExistence type="predicted"/>
<feature type="transmembrane region" description="Helical" evidence="6">
    <location>
        <begin position="232"/>
        <end position="249"/>
    </location>
</feature>
<dbReference type="KEGG" id="rer:RER_33490"/>
<dbReference type="EMBL" id="AP008957">
    <property type="protein sequence ID" value="BAH34057.1"/>
    <property type="molecule type" value="Genomic_DNA"/>
</dbReference>
<keyword evidence="4 6" id="KW-0472">Membrane</keyword>
<feature type="region of interest" description="Disordered" evidence="5">
    <location>
        <begin position="1"/>
        <end position="227"/>
    </location>
</feature>
<dbReference type="eggNOG" id="COG2314">
    <property type="taxonomic scope" value="Bacteria"/>
</dbReference>
<dbReference type="PANTHER" id="PTHR21016:SF25">
    <property type="entry name" value="TM2 DOMAIN-CONTAINING PROTEIN DDB_G0277895-RELATED"/>
    <property type="match status" value="1"/>
</dbReference>
<protein>
    <recommendedName>
        <fullName evidence="7">TM2 domain-containing protein</fullName>
    </recommendedName>
</protein>
<dbReference type="HOGENOM" id="CLU_081297_2_1_11"/>
<dbReference type="PANTHER" id="PTHR21016">
    <property type="entry name" value="BETA-AMYLOID BINDING PROTEIN-RELATED"/>
    <property type="match status" value="1"/>
</dbReference>
<dbReference type="AlphaFoldDB" id="C1A0C2"/>
<sequence length="295" mass="30826">MPNLNKNPEPSESGDSSGSQPPVPPQFGSPFDYDATADASLTETSAPTEKTPSTETTGTGPGWDTYSGVGNGPGWGNHPIYPPPTGTESTTAFPTADSDSTPNQPTAPYTSQESYAAQNYPATDYPAPDYSRPTQTPTDGPVYGAPADQTPNPYAAPPQGYPAAPPQGSQNYGQQQGYPQPGYSQPGYGQAQGYPQGQGYPQPGFGLVDPSAPYGRDPMTGEPYSDKSKTTAGLLGILLGGFGAGRFYLNQPGMAVAQIAVTWLTCGIGGIWPLIDGIMMLTGSVRDQYNRPLRS</sequence>
<dbReference type="Proteomes" id="UP000002204">
    <property type="component" value="Chromosome"/>
</dbReference>
<organism evidence="8 9">
    <name type="scientific">Rhodococcus erythropolis (strain PR4 / NBRC 100887)</name>
    <dbReference type="NCBI Taxonomy" id="234621"/>
    <lineage>
        <taxon>Bacteria</taxon>
        <taxon>Bacillati</taxon>
        <taxon>Actinomycetota</taxon>
        <taxon>Actinomycetes</taxon>
        <taxon>Mycobacteriales</taxon>
        <taxon>Nocardiaceae</taxon>
        <taxon>Rhodococcus</taxon>
        <taxon>Rhodococcus erythropolis group</taxon>
    </lineage>
</organism>
<evidence type="ECO:0000256" key="4">
    <source>
        <dbReference type="ARBA" id="ARBA00023136"/>
    </source>
</evidence>
<reference evidence="8 9" key="2">
    <citation type="journal article" date="2006" name="Environ. Microbiol.">
        <title>Sequence analysis of three plasmids harboured in Rhodococcus erythropolis strain PR4.</title>
        <authorList>
            <person name="Sekine M."/>
            <person name="Tanikawa S."/>
            <person name="Omata S."/>
            <person name="Saito M."/>
            <person name="Fujisawa T."/>
            <person name="Tsukatani N."/>
            <person name="Tajima T."/>
            <person name="Sekigawa T."/>
            <person name="Kosugi H."/>
            <person name="Matsuo Y."/>
            <person name="Nishiko R."/>
            <person name="Imamura K."/>
            <person name="Ito M."/>
            <person name="Narita H."/>
            <person name="Tago S."/>
            <person name="Fujita N."/>
            <person name="Harayama S."/>
        </authorList>
    </citation>
    <scope>NUCLEOTIDE SEQUENCE [LARGE SCALE GENOMIC DNA]</scope>
    <source>
        <strain evidence="9">PR4 / NBRC 100887</strain>
    </source>
</reference>
<feature type="compositionally biased region" description="Pro residues" evidence="5">
    <location>
        <begin position="154"/>
        <end position="165"/>
    </location>
</feature>
<keyword evidence="3 6" id="KW-1133">Transmembrane helix</keyword>
<evidence type="ECO:0000313" key="8">
    <source>
        <dbReference type="EMBL" id="BAH34057.1"/>
    </source>
</evidence>
<evidence type="ECO:0000256" key="5">
    <source>
        <dbReference type="SAM" id="MobiDB-lite"/>
    </source>
</evidence>
<dbReference type="GO" id="GO:0016020">
    <property type="term" value="C:membrane"/>
    <property type="evidence" value="ECO:0007669"/>
    <property type="project" value="UniProtKB-SubCell"/>
</dbReference>
<feature type="compositionally biased region" description="Low complexity" evidence="5">
    <location>
        <begin position="42"/>
        <end position="58"/>
    </location>
</feature>
<reference evidence="9" key="1">
    <citation type="submission" date="2005-03" db="EMBL/GenBank/DDBJ databases">
        <title>Comparison of the complete genome sequences of Rhodococcus erythropolis PR4 and Rhodococcus opacus B4.</title>
        <authorList>
            <person name="Takarada H."/>
            <person name="Sekine M."/>
            <person name="Hosoyama A."/>
            <person name="Yamada R."/>
            <person name="Fujisawa T."/>
            <person name="Omata S."/>
            <person name="Shimizu A."/>
            <person name="Tsukatani N."/>
            <person name="Tanikawa S."/>
            <person name="Fujita N."/>
            <person name="Harayama S."/>
        </authorList>
    </citation>
    <scope>NUCLEOTIDE SEQUENCE [LARGE SCALE GENOMIC DNA]</scope>
    <source>
        <strain evidence="9">PR4 / NBRC 100887</strain>
    </source>
</reference>
<name>C1A0C2_RHOE4</name>
<keyword evidence="2 6" id="KW-0812">Transmembrane</keyword>
<feature type="compositionally biased region" description="Low complexity" evidence="5">
    <location>
        <begin position="8"/>
        <end position="20"/>
    </location>
</feature>
<comment type="subcellular location">
    <subcellularLocation>
        <location evidence="1">Membrane</location>
        <topology evidence="1">Multi-pass membrane protein</topology>
    </subcellularLocation>
</comment>
<evidence type="ECO:0000313" key="9">
    <source>
        <dbReference type="Proteomes" id="UP000002204"/>
    </source>
</evidence>
<feature type="compositionally biased region" description="Low complexity" evidence="5">
    <location>
        <begin position="166"/>
        <end position="204"/>
    </location>
</feature>
<evidence type="ECO:0000256" key="6">
    <source>
        <dbReference type="SAM" id="Phobius"/>
    </source>
</evidence>
<evidence type="ECO:0000259" key="7">
    <source>
        <dbReference type="Pfam" id="PF05154"/>
    </source>
</evidence>
<gene>
    <name evidence="8" type="ordered locus">RER_33490</name>
</gene>
<evidence type="ECO:0000256" key="2">
    <source>
        <dbReference type="ARBA" id="ARBA00022692"/>
    </source>
</evidence>
<dbReference type="InterPro" id="IPR007829">
    <property type="entry name" value="TM2"/>
</dbReference>
<evidence type="ECO:0000256" key="3">
    <source>
        <dbReference type="ARBA" id="ARBA00022989"/>
    </source>
</evidence>
<feature type="compositionally biased region" description="Polar residues" evidence="5">
    <location>
        <begin position="86"/>
        <end position="121"/>
    </location>
</feature>
<accession>C1A0C2</accession>
<feature type="domain" description="TM2" evidence="7">
    <location>
        <begin position="226"/>
        <end position="278"/>
    </location>
</feature>
<dbReference type="Pfam" id="PF05154">
    <property type="entry name" value="TM2"/>
    <property type="match status" value="1"/>
</dbReference>
<dbReference type="InterPro" id="IPR050932">
    <property type="entry name" value="TM2D1-3-like"/>
</dbReference>
<feature type="transmembrane region" description="Helical" evidence="6">
    <location>
        <begin position="255"/>
        <end position="275"/>
    </location>
</feature>